<evidence type="ECO:0000256" key="4">
    <source>
        <dbReference type="ARBA" id="ARBA00022741"/>
    </source>
</evidence>
<dbReference type="InterPro" id="IPR041701">
    <property type="entry name" value="MetN_ABC"/>
</dbReference>
<reference evidence="10 11" key="1">
    <citation type="submission" date="2017-08" db="EMBL/GenBank/DDBJ databases">
        <title>Complete Genome Sequence of Bacillus kochii Oregon-R-modENCODE STRAIN BDGP4, isolated from Drosophila melanogaster gut.</title>
        <authorList>
            <person name="Wan K.H."/>
            <person name="Yu C."/>
            <person name="Park S."/>
            <person name="Hammonds A.S."/>
            <person name="Booth B.W."/>
            <person name="Celniker S.E."/>
        </authorList>
    </citation>
    <scope>NUCLEOTIDE SEQUENCE [LARGE SCALE GENOMIC DNA]</scope>
    <source>
        <strain evidence="10 11">BDGP4</strain>
    </source>
</reference>
<protein>
    <submittedName>
        <fullName evidence="10">Methionine ABC transporter ATP-binding protein</fullName>
    </submittedName>
</protein>
<evidence type="ECO:0000256" key="8">
    <source>
        <dbReference type="ARBA" id="ARBA00023136"/>
    </source>
</evidence>
<dbReference type="Gene3D" id="3.40.50.300">
    <property type="entry name" value="P-loop containing nucleotide triphosphate hydrolases"/>
    <property type="match status" value="1"/>
</dbReference>
<dbReference type="SUPFAM" id="SSF52540">
    <property type="entry name" value="P-loop containing nucleoside triphosphate hydrolases"/>
    <property type="match status" value="1"/>
</dbReference>
<dbReference type="InterPro" id="IPR003593">
    <property type="entry name" value="AAA+_ATPase"/>
</dbReference>
<dbReference type="GO" id="GO:0006865">
    <property type="term" value="P:amino acid transport"/>
    <property type="evidence" value="ECO:0007669"/>
    <property type="project" value="UniProtKB-KW"/>
</dbReference>
<dbReference type="SMART" id="SM00930">
    <property type="entry name" value="NIL"/>
    <property type="match status" value="1"/>
</dbReference>
<evidence type="ECO:0000256" key="7">
    <source>
        <dbReference type="ARBA" id="ARBA00022970"/>
    </source>
</evidence>
<feature type="domain" description="ABC transporter" evidence="9">
    <location>
        <begin position="2"/>
        <end position="241"/>
    </location>
</feature>
<dbReference type="PROSITE" id="PS50893">
    <property type="entry name" value="ABC_TRANSPORTER_2"/>
    <property type="match status" value="1"/>
</dbReference>
<dbReference type="Pfam" id="PF09383">
    <property type="entry name" value="NIL"/>
    <property type="match status" value="1"/>
</dbReference>
<keyword evidence="3" id="KW-1003">Cell membrane</keyword>
<dbReference type="Pfam" id="PF00005">
    <property type="entry name" value="ABC_tran"/>
    <property type="match status" value="1"/>
</dbReference>
<evidence type="ECO:0000256" key="2">
    <source>
        <dbReference type="ARBA" id="ARBA00022448"/>
    </source>
</evidence>
<keyword evidence="2" id="KW-0813">Transport</keyword>
<dbReference type="PANTHER" id="PTHR43166">
    <property type="entry name" value="AMINO ACID IMPORT ATP-BINDING PROTEIN"/>
    <property type="match status" value="1"/>
</dbReference>
<dbReference type="AlphaFoldDB" id="A0A248TEC7"/>
<dbReference type="InterPro" id="IPR017871">
    <property type="entry name" value="ABC_transporter-like_CS"/>
</dbReference>
<dbReference type="RefSeq" id="WP_095370146.1">
    <property type="nucleotide sequence ID" value="NZ_CP022983.1"/>
</dbReference>
<keyword evidence="4" id="KW-0547">Nucleotide-binding</keyword>
<proteinExistence type="inferred from homology"/>
<dbReference type="FunFam" id="3.40.50.300:FF:000056">
    <property type="entry name" value="Cell division ATP-binding protein FtsE"/>
    <property type="match status" value="1"/>
</dbReference>
<gene>
    <name evidence="10" type="ORF">CKF48_04075</name>
</gene>
<comment type="similarity">
    <text evidence="1">Belongs to the ABC transporter superfamily.</text>
</comment>
<keyword evidence="6" id="KW-1278">Translocase</keyword>
<sequence>MIEVNHLVKIYKSKKKQVIGVDNVSLSIKEGEIYGIIGYSGAGKSSLLRCLNLLERPTSGEVKIDGVDLTSLTSKELRKARQKIGMIFQHFYLASSKTVYENIAFALKAAGKSPKEIDIRVKELLELVGLADKIHQYPTQLSGGQKQRVGIARALANDPKVLLCDEATSALDPKTTKSILNLLKSINKKLGLTIVLITHEMEVVKEICHRLAVMQDGKVIEEGPVYDIFANPIEPLTKDFIQSVLQFDLPQQLIENRKGTIIKIQFKGAIAEESVVSELFQTFKVKGNILHGKIEYIQEVPLGIFIMELTGEIPEIERAIQYIQERTQNLEVVEHVA</sequence>
<keyword evidence="5 10" id="KW-0067">ATP-binding</keyword>
<dbReference type="SUPFAM" id="SSF55021">
    <property type="entry name" value="ACT-like"/>
    <property type="match status" value="1"/>
</dbReference>
<evidence type="ECO:0000256" key="1">
    <source>
        <dbReference type="ARBA" id="ARBA00005417"/>
    </source>
</evidence>
<dbReference type="OrthoDB" id="9802264at2"/>
<dbReference type="Gene3D" id="3.30.70.260">
    <property type="match status" value="1"/>
</dbReference>
<dbReference type="GO" id="GO:0016887">
    <property type="term" value="F:ATP hydrolysis activity"/>
    <property type="evidence" value="ECO:0007669"/>
    <property type="project" value="InterPro"/>
</dbReference>
<evidence type="ECO:0000259" key="9">
    <source>
        <dbReference type="PROSITE" id="PS50893"/>
    </source>
</evidence>
<dbReference type="InterPro" id="IPR027417">
    <property type="entry name" value="P-loop_NTPase"/>
</dbReference>
<keyword evidence="11" id="KW-1185">Reference proteome</keyword>
<organism evidence="10 11">
    <name type="scientific">Cytobacillus kochii</name>
    <dbReference type="NCBI Taxonomy" id="859143"/>
    <lineage>
        <taxon>Bacteria</taxon>
        <taxon>Bacillati</taxon>
        <taxon>Bacillota</taxon>
        <taxon>Bacilli</taxon>
        <taxon>Bacillales</taxon>
        <taxon>Bacillaceae</taxon>
        <taxon>Cytobacillus</taxon>
    </lineage>
</organism>
<dbReference type="GO" id="GO:0005524">
    <property type="term" value="F:ATP binding"/>
    <property type="evidence" value="ECO:0007669"/>
    <property type="project" value="UniProtKB-KW"/>
</dbReference>
<dbReference type="InterPro" id="IPR050086">
    <property type="entry name" value="MetN_ABC_transporter-like"/>
</dbReference>
<dbReference type="PANTHER" id="PTHR43166:SF30">
    <property type="entry name" value="METHIONINE IMPORT ATP-BINDING PROTEIN METN"/>
    <property type="match status" value="1"/>
</dbReference>
<evidence type="ECO:0000256" key="3">
    <source>
        <dbReference type="ARBA" id="ARBA00022475"/>
    </source>
</evidence>
<dbReference type="SMART" id="SM00382">
    <property type="entry name" value="AAA"/>
    <property type="match status" value="1"/>
</dbReference>
<evidence type="ECO:0000256" key="5">
    <source>
        <dbReference type="ARBA" id="ARBA00022840"/>
    </source>
</evidence>
<accession>A0A248TEC7</accession>
<dbReference type="GO" id="GO:0005886">
    <property type="term" value="C:plasma membrane"/>
    <property type="evidence" value="ECO:0007669"/>
    <property type="project" value="UniProtKB-ARBA"/>
</dbReference>
<dbReference type="KEGG" id="bko:CKF48_04075"/>
<dbReference type="InterPro" id="IPR018449">
    <property type="entry name" value="NIL_domain"/>
</dbReference>
<evidence type="ECO:0000256" key="6">
    <source>
        <dbReference type="ARBA" id="ARBA00022967"/>
    </source>
</evidence>
<name>A0A248TEC7_9BACI</name>
<evidence type="ECO:0000313" key="10">
    <source>
        <dbReference type="EMBL" id="ASV66571.1"/>
    </source>
</evidence>
<dbReference type="Proteomes" id="UP000215137">
    <property type="component" value="Chromosome"/>
</dbReference>
<keyword evidence="8" id="KW-0472">Membrane</keyword>
<dbReference type="InterPro" id="IPR045865">
    <property type="entry name" value="ACT-like_dom_sf"/>
</dbReference>
<keyword evidence="7" id="KW-0029">Amino-acid transport</keyword>
<dbReference type="InterPro" id="IPR003439">
    <property type="entry name" value="ABC_transporter-like_ATP-bd"/>
</dbReference>
<dbReference type="PROSITE" id="PS00211">
    <property type="entry name" value="ABC_TRANSPORTER_1"/>
    <property type="match status" value="1"/>
</dbReference>
<dbReference type="EMBL" id="CP022983">
    <property type="protein sequence ID" value="ASV66571.1"/>
    <property type="molecule type" value="Genomic_DNA"/>
</dbReference>
<dbReference type="CDD" id="cd03258">
    <property type="entry name" value="ABC_MetN_methionine_transporter"/>
    <property type="match status" value="1"/>
</dbReference>
<evidence type="ECO:0000313" key="11">
    <source>
        <dbReference type="Proteomes" id="UP000215137"/>
    </source>
</evidence>